<accession>A0A7S3F5T9</accession>
<comment type="subunit">
    <text evidence="3">Homotrimer.</text>
</comment>
<evidence type="ECO:0000256" key="4">
    <source>
        <dbReference type="ARBA" id="ARBA00023239"/>
    </source>
</evidence>
<sequence>MDDTVSQLAVVKALGGTFALSPIDPTGFLEECHRLGMLAIPSAFTSNECWSLHRRGCRLIKLFHAGLASPSILKSILDVSPLGQHLNILPSGGVSPSNAQQWWDAGAACVGMGSNLVGKDISVPSGSPAFEAAVTDWTAKGRNIAVELFTQVATRFPPPAL</sequence>
<proteinExistence type="inferred from homology"/>
<evidence type="ECO:0000256" key="5">
    <source>
        <dbReference type="ARBA" id="ARBA00023277"/>
    </source>
</evidence>
<dbReference type="Gene3D" id="3.20.20.70">
    <property type="entry name" value="Aldolase class I"/>
    <property type="match status" value="1"/>
</dbReference>
<keyword evidence="4" id="KW-0456">Lyase</keyword>
<dbReference type="PANTHER" id="PTHR30246">
    <property type="entry name" value="2-KETO-3-DEOXY-6-PHOSPHOGLUCONATE ALDOLASE"/>
    <property type="match status" value="1"/>
</dbReference>
<organism evidence="6">
    <name type="scientific">Haptolina ericina</name>
    <dbReference type="NCBI Taxonomy" id="156174"/>
    <lineage>
        <taxon>Eukaryota</taxon>
        <taxon>Haptista</taxon>
        <taxon>Haptophyta</taxon>
        <taxon>Prymnesiophyceae</taxon>
        <taxon>Prymnesiales</taxon>
        <taxon>Prymnesiaceae</taxon>
        <taxon>Haptolina</taxon>
    </lineage>
</organism>
<dbReference type="InterPro" id="IPR000887">
    <property type="entry name" value="Aldlse_KDPG_KHG"/>
</dbReference>
<dbReference type="InterPro" id="IPR013785">
    <property type="entry name" value="Aldolase_TIM"/>
</dbReference>
<dbReference type="CDD" id="cd00452">
    <property type="entry name" value="KDPG_aldolase"/>
    <property type="match status" value="1"/>
</dbReference>
<dbReference type="PANTHER" id="PTHR30246:SF1">
    <property type="entry name" value="2-DEHYDRO-3-DEOXY-6-PHOSPHOGALACTONATE ALDOLASE-RELATED"/>
    <property type="match status" value="1"/>
</dbReference>
<evidence type="ECO:0008006" key="7">
    <source>
        <dbReference type="Google" id="ProtNLM"/>
    </source>
</evidence>
<dbReference type="AlphaFoldDB" id="A0A7S3F5T9"/>
<dbReference type="SUPFAM" id="SSF51569">
    <property type="entry name" value="Aldolase"/>
    <property type="match status" value="1"/>
</dbReference>
<gene>
    <name evidence="6" type="ORF">HERI1096_LOCUS27046</name>
</gene>
<dbReference type="GO" id="GO:0016829">
    <property type="term" value="F:lyase activity"/>
    <property type="evidence" value="ECO:0007669"/>
    <property type="project" value="UniProtKB-KW"/>
</dbReference>
<name>A0A7S3F5T9_9EUKA</name>
<protein>
    <recommendedName>
        <fullName evidence="7">2-dehydro-3-deoxy-phosphogluconate aldolase</fullName>
    </recommendedName>
</protein>
<evidence type="ECO:0000256" key="3">
    <source>
        <dbReference type="ARBA" id="ARBA00011233"/>
    </source>
</evidence>
<dbReference type="EMBL" id="HBHX01048829">
    <property type="protein sequence ID" value="CAE0128287.1"/>
    <property type="molecule type" value="Transcribed_RNA"/>
</dbReference>
<dbReference type="Pfam" id="PF01081">
    <property type="entry name" value="Aldolase"/>
    <property type="match status" value="1"/>
</dbReference>
<comment type="pathway">
    <text evidence="1">Carbohydrate acid metabolism.</text>
</comment>
<comment type="similarity">
    <text evidence="2">Belongs to the KHG/KDPG aldolase family.</text>
</comment>
<evidence type="ECO:0000313" key="6">
    <source>
        <dbReference type="EMBL" id="CAE0128287.1"/>
    </source>
</evidence>
<keyword evidence="5" id="KW-0119">Carbohydrate metabolism</keyword>
<evidence type="ECO:0000256" key="1">
    <source>
        <dbReference type="ARBA" id="ARBA00004761"/>
    </source>
</evidence>
<evidence type="ECO:0000256" key="2">
    <source>
        <dbReference type="ARBA" id="ARBA00006906"/>
    </source>
</evidence>
<reference evidence="6" key="1">
    <citation type="submission" date="2021-01" db="EMBL/GenBank/DDBJ databases">
        <authorList>
            <person name="Corre E."/>
            <person name="Pelletier E."/>
            <person name="Niang G."/>
            <person name="Scheremetjew M."/>
            <person name="Finn R."/>
            <person name="Kale V."/>
            <person name="Holt S."/>
            <person name="Cochrane G."/>
            <person name="Meng A."/>
            <person name="Brown T."/>
            <person name="Cohen L."/>
        </authorList>
    </citation>
    <scope>NUCLEOTIDE SEQUENCE</scope>
    <source>
        <strain evidence="6">CCMP281</strain>
    </source>
</reference>